<accession>A0AAQ1G9J3</accession>
<keyword evidence="3" id="KW-1185">Reference proteome</keyword>
<proteinExistence type="predicted"/>
<gene>
    <name evidence="1" type="ORF">SAMN05216586_1121</name>
    <name evidence="2" type="ORF">SAMN05216586_11930</name>
</gene>
<evidence type="ECO:0000313" key="2">
    <source>
        <dbReference type="EMBL" id="SEG72999.1"/>
    </source>
</evidence>
<feature type="non-terminal residue" evidence="1">
    <location>
        <position position="27"/>
    </location>
</feature>
<sequence>MRKLLPGSERFELVIHMLRQRLSPEQI</sequence>
<evidence type="ECO:0000313" key="1">
    <source>
        <dbReference type="EMBL" id="SEG62197.1"/>
    </source>
</evidence>
<dbReference type="AlphaFoldDB" id="A0AAQ1G9J3"/>
<protein>
    <submittedName>
        <fullName evidence="1">Uncharacterized protein</fullName>
    </submittedName>
</protein>
<name>A0AAQ1G9J3_9GAMM</name>
<dbReference type="EMBL" id="FNVE01000012">
    <property type="protein sequence ID" value="SEG62197.1"/>
    <property type="molecule type" value="Genomic_DNA"/>
</dbReference>
<organism evidence="1 3">
    <name type="scientific">Halopseudomonas aestusnigri</name>
    <dbReference type="NCBI Taxonomy" id="857252"/>
    <lineage>
        <taxon>Bacteria</taxon>
        <taxon>Pseudomonadati</taxon>
        <taxon>Pseudomonadota</taxon>
        <taxon>Gammaproteobacteria</taxon>
        <taxon>Pseudomonadales</taxon>
        <taxon>Pseudomonadaceae</taxon>
        <taxon>Halopseudomonas</taxon>
    </lineage>
</organism>
<dbReference type="EMBL" id="FNVE01000019">
    <property type="protein sequence ID" value="SEG72999.1"/>
    <property type="molecule type" value="Genomic_DNA"/>
</dbReference>
<comment type="caution">
    <text evidence="1">The sequence shown here is derived from an EMBL/GenBank/DDBJ whole genome shotgun (WGS) entry which is preliminary data.</text>
</comment>
<reference evidence="1 3" key="1">
    <citation type="submission" date="2016-10" db="EMBL/GenBank/DDBJ databases">
        <authorList>
            <person name="Varghese N."/>
            <person name="Submissions S."/>
        </authorList>
    </citation>
    <scope>NUCLEOTIDE SEQUENCE [LARGE SCALE GENOMIC DNA]</scope>
    <source>
        <strain evidence="1 3">CECT 8317</strain>
    </source>
</reference>
<dbReference type="Proteomes" id="UP000243518">
    <property type="component" value="Unassembled WGS sequence"/>
</dbReference>
<evidence type="ECO:0000313" key="3">
    <source>
        <dbReference type="Proteomes" id="UP000243518"/>
    </source>
</evidence>